<dbReference type="Gene3D" id="1.25.10.10">
    <property type="entry name" value="Leucine-rich Repeat Variant"/>
    <property type="match status" value="1"/>
</dbReference>
<dbReference type="SUPFAM" id="SSF48371">
    <property type="entry name" value="ARM repeat"/>
    <property type="match status" value="1"/>
</dbReference>
<dbReference type="Proteomes" id="UP000031668">
    <property type="component" value="Unassembled WGS sequence"/>
</dbReference>
<reference evidence="1 2" key="1">
    <citation type="journal article" date="2014" name="Genome Biol. Evol.">
        <title>The genome of the myxosporean Thelohanellus kitauei shows adaptations to nutrient acquisition within its fish host.</title>
        <authorList>
            <person name="Yang Y."/>
            <person name="Xiong J."/>
            <person name="Zhou Z."/>
            <person name="Huo F."/>
            <person name="Miao W."/>
            <person name="Ran C."/>
            <person name="Liu Y."/>
            <person name="Zhang J."/>
            <person name="Feng J."/>
            <person name="Wang M."/>
            <person name="Wang M."/>
            <person name="Wang L."/>
            <person name="Yao B."/>
        </authorList>
    </citation>
    <scope>NUCLEOTIDE SEQUENCE [LARGE SCALE GENOMIC DNA]</scope>
    <source>
        <strain evidence="1">Wuqing</strain>
    </source>
</reference>
<dbReference type="OrthoDB" id="10607161at2759"/>
<proteinExistence type="predicted"/>
<sequence>MSEVAIELEAIYEALNSPRATYEERKVAFEAFERLKIQEQSFNGAREAVVRRKSEGSVYTALLIIEHHVRHHWDKLSKTNNIEEFIIDIIKKSAEMNTNLVSGGAANVAYSMCLSNPKSYCVLLNTLTLSGPLCTEIFFLLLEKIINTVTDYCKNIRTNVRLALRESISSSSMVIFSVAYDRINIAVADGEPSSFRVISNIFYTLCLMVNSDLLLSNSLFQDEDLCKNYLNISFVLLDKLPQKYQEHVISFLHVLSDKLLSVVGRDRLKKTLLSDDNLFVFSSFMKLCSSISSICEGASFFANIARIITETWDSTQNIYSEYIFDILGILTIHNDPLVNVVVIKVLHTYSNALIRAGYFTSDAIYEKSVDLFLKLCINSKKCEYYINFNSVSDDNRLFKECEMIIYRYAMSVFTHHQSRAILACIKYGSQLITQYLYEDTMKIAECSGIIYALTNISFALDISGVISDRASHQRESLENIKEMSQLMLSDLIKAPIRTLRHFACFVDLCHCLLQYLSLVPTLWGDLLKTIHSHTLGFIKASKEVTQSIIDLSLEY</sequence>
<dbReference type="InterPro" id="IPR011989">
    <property type="entry name" value="ARM-like"/>
</dbReference>
<keyword evidence="2" id="KW-1185">Reference proteome</keyword>
<name>A0A0C2MJ58_THEKT</name>
<dbReference type="EMBL" id="JWZT01003288">
    <property type="protein sequence ID" value="KII67156.1"/>
    <property type="molecule type" value="Genomic_DNA"/>
</dbReference>
<accession>A0A0C2MJ58</accession>
<gene>
    <name evidence="1" type="ORF">RF11_11210</name>
</gene>
<evidence type="ECO:0000313" key="1">
    <source>
        <dbReference type="EMBL" id="KII67156.1"/>
    </source>
</evidence>
<dbReference type="AlphaFoldDB" id="A0A0C2MJ58"/>
<comment type="caution">
    <text evidence="1">The sequence shown here is derived from an EMBL/GenBank/DDBJ whole genome shotgun (WGS) entry which is preliminary data.</text>
</comment>
<protein>
    <submittedName>
        <fullName evidence="1">Uncharacterized protein</fullName>
    </submittedName>
</protein>
<organism evidence="1 2">
    <name type="scientific">Thelohanellus kitauei</name>
    <name type="common">Myxosporean</name>
    <dbReference type="NCBI Taxonomy" id="669202"/>
    <lineage>
        <taxon>Eukaryota</taxon>
        <taxon>Metazoa</taxon>
        <taxon>Cnidaria</taxon>
        <taxon>Myxozoa</taxon>
        <taxon>Myxosporea</taxon>
        <taxon>Bivalvulida</taxon>
        <taxon>Platysporina</taxon>
        <taxon>Myxobolidae</taxon>
        <taxon>Thelohanellus</taxon>
    </lineage>
</organism>
<dbReference type="InterPro" id="IPR016024">
    <property type="entry name" value="ARM-type_fold"/>
</dbReference>
<evidence type="ECO:0000313" key="2">
    <source>
        <dbReference type="Proteomes" id="UP000031668"/>
    </source>
</evidence>